<dbReference type="InterPro" id="IPR032710">
    <property type="entry name" value="NTF2-like_dom_sf"/>
</dbReference>
<dbReference type="RefSeq" id="WP_075136270.1">
    <property type="nucleotide sequence ID" value="NZ_MSIF01000018.1"/>
</dbReference>
<gene>
    <name evidence="2" type="ORF">BLA60_29355</name>
</gene>
<comment type="caution">
    <text evidence="2">The sequence shown here is derived from an EMBL/GenBank/DDBJ whole genome shotgun (WGS) entry which is preliminary data.</text>
</comment>
<dbReference type="Gene3D" id="3.10.450.50">
    <property type="match status" value="1"/>
</dbReference>
<dbReference type="SUPFAM" id="SSF54427">
    <property type="entry name" value="NTF2-like"/>
    <property type="match status" value="1"/>
</dbReference>
<dbReference type="AlphaFoldDB" id="A0A7Z0WIJ3"/>
<accession>A0A7Z0WIJ3</accession>
<name>A0A7Z0WIJ3_9PSEU</name>
<dbReference type="Proteomes" id="UP000185696">
    <property type="component" value="Unassembled WGS sequence"/>
</dbReference>
<evidence type="ECO:0000313" key="2">
    <source>
        <dbReference type="EMBL" id="OLF06969.1"/>
    </source>
</evidence>
<reference evidence="2 3" key="1">
    <citation type="submission" date="2016-12" db="EMBL/GenBank/DDBJ databases">
        <title>The draft genome sequence of Actinophytocola xinjiangensis.</title>
        <authorList>
            <person name="Wang W."/>
            <person name="Yuan L."/>
        </authorList>
    </citation>
    <scope>NUCLEOTIDE SEQUENCE [LARGE SCALE GENOMIC DNA]</scope>
    <source>
        <strain evidence="2 3">CGMCC 4.4663</strain>
    </source>
</reference>
<proteinExistence type="predicted"/>
<dbReference type="EMBL" id="MSIF01000018">
    <property type="protein sequence ID" value="OLF06969.1"/>
    <property type="molecule type" value="Genomic_DNA"/>
</dbReference>
<sequence>MTTTETTAAALAHEFYARVDAGDIDGLVAMFTDDAEYHRPGYPPVLGQSGMDHFYRFERVIAGGAHTLDGVAVTGDEVAVRGSFAGTKRDGSPARHRFAEFFTLGTDGRFARRETFFSAPLV</sequence>
<dbReference type="Pfam" id="PF12680">
    <property type="entry name" value="SnoaL_2"/>
    <property type="match status" value="1"/>
</dbReference>
<feature type="domain" description="SnoaL-like" evidence="1">
    <location>
        <begin position="13"/>
        <end position="112"/>
    </location>
</feature>
<evidence type="ECO:0000259" key="1">
    <source>
        <dbReference type="Pfam" id="PF12680"/>
    </source>
</evidence>
<evidence type="ECO:0000313" key="3">
    <source>
        <dbReference type="Proteomes" id="UP000185696"/>
    </source>
</evidence>
<keyword evidence="3" id="KW-1185">Reference proteome</keyword>
<dbReference type="OrthoDB" id="4772778at2"/>
<dbReference type="InterPro" id="IPR037401">
    <property type="entry name" value="SnoaL-like"/>
</dbReference>
<protein>
    <recommendedName>
        <fullName evidence="1">SnoaL-like domain-containing protein</fullName>
    </recommendedName>
</protein>
<organism evidence="2 3">
    <name type="scientific">Actinophytocola xinjiangensis</name>
    <dbReference type="NCBI Taxonomy" id="485602"/>
    <lineage>
        <taxon>Bacteria</taxon>
        <taxon>Bacillati</taxon>
        <taxon>Actinomycetota</taxon>
        <taxon>Actinomycetes</taxon>
        <taxon>Pseudonocardiales</taxon>
        <taxon>Pseudonocardiaceae</taxon>
    </lineage>
</organism>